<evidence type="ECO:0000313" key="2">
    <source>
        <dbReference type="EMBL" id="KAB3523074.1"/>
    </source>
</evidence>
<evidence type="ECO:0000259" key="1">
    <source>
        <dbReference type="Pfam" id="PF13166"/>
    </source>
</evidence>
<dbReference type="Pfam" id="PF13166">
    <property type="entry name" value="AAA_13"/>
    <property type="match status" value="1"/>
</dbReference>
<feature type="domain" description="Protein CR006 P-loop" evidence="1">
    <location>
        <begin position="39"/>
        <end position="107"/>
    </location>
</feature>
<proteinExistence type="predicted"/>
<comment type="caution">
    <text evidence="2">The sequence shown here is derived from an EMBL/GenBank/DDBJ whole genome shotgun (WGS) entry which is preliminary data.</text>
</comment>
<dbReference type="InterPro" id="IPR026866">
    <property type="entry name" value="CR006_AAA"/>
</dbReference>
<evidence type="ECO:0000313" key="3">
    <source>
        <dbReference type="Proteomes" id="UP000436181"/>
    </source>
</evidence>
<sequence length="111" mass="13007">MKRIRQFCKTLQRNLFWTVSVPSARQCSPSMLVENILPEARRLLAESVVTNRMIEQLMGSTERSRWVQEGMRLHEELDECLSCGHSLTQERRDALNVHFDESVKNLQVDFD</sequence>
<organism evidence="2 3">
    <name type="scientific">Corynebacterium zhongnanshanii</name>
    <dbReference type="NCBI Taxonomy" id="2768834"/>
    <lineage>
        <taxon>Bacteria</taxon>
        <taxon>Bacillati</taxon>
        <taxon>Actinomycetota</taxon>
        <taxon>Actinomycetes</taxon>
        <taxon>Mycobacteriales</taxon>
        <taxon>Corynebacteriaceae</taxon>
        <taxon>Corynebacterium</taxon>
    </lineage>
</organism>
<protein>
    <submittedName>
        <fullName evidence="2">AAA family ATPase</fullName>
    </submittedName>
</protein>
<dbReference type="Proteomes" id="UP000436181">
    <property type="component" value="Unassembled WGS sequence"/>
</dbReference>
<dbReference type="EMBL" id="WBZJ01000001">
    <property type="protein sequence ID" value="KAB3523074.1"/>
    <property type="molecule type" value="Genomic_DNA"/>
</dbReference>
<reference evidence="2 3" key="1">
    <citation type="submission" date="2019-10" db="EMBL/GenBank/DDBJ databases">
        <title>Corynebacterium sp novel species isolated from the respiratory tract of Marmot.</title>
        <authorList>
            <person name="Zhang G."/>
        </authorList>
    </citation>
    <scope>NUCLEOTIDE SEQUENCE [LARGE SCALE GENOMIC DNA]</scope>
    <source>
        <strain evidence="2 3">336</strain>
    </source>
</reference>
<name>A0ABQ6VFV4_9CORY</name>
<gene>
    <name evidence="2" type="ORF">F8377_02635</name>
</gene>
<keyword evidence="3" id="KW-1185">Reference proteome</keyword>
<accession>A0ABQ6VFV4</accession>